<evidence type="ECO:0000256" key="3">
    <source>
        <dbReference type="ARBA" id="ARBA00023125"/>
    </source>
</evidence>
<dbReference type="STRING" id="1423734.FC83_GL002943"/>
<sequence length="212" mass="24054">MSSQKPTKETLSHTYILQTALALLDHVGLQKFTMRQLGKQMQVSPMAIYRYFPNQGALFDGLVELIWQKSLAPKPNKIHDDWQAQTIALMSQFRQTLLSHPNILPLISTHPIVTQSEFILVEKFLTYLKSSGLAIQPTTVFLINSLTAYTLGFVWAEAIEPKHGGETDSNVMQALQNQTPLLNELMKPLQDNKFTSDQQFLMGIRAILRGWQ</sequence>
<keyword evidence="1" id="KW-0678">Repressor</keyword>
<dbReference type="Proteomes" id="UP000051236">
    <property type="component" value="Unassembled WGS sequence"/>
</dbReference>
<dbReference type="Pfam" id="PF02909">
    <property type="entry name" value="TetR_C_1"/>
    <property type="match status" value="1"/>
</dbReference>
<evidence type="ECO:0000256" key="5">
    <source>
        <dbReference type="PROSITE-ProRule" id="PRU00335"/>
    </source>
</evidence>
<dbReference type="OrthoDB" id="494991at2"/>
<dbReference type="AlphaFoldDB" id="X0PWM3"/>
<evidence type="ECO:0000256" key="4">
    <source>
        <dbReference type="ARBA" id="ARBA00023163"/>
    </source>
</evidence>
<dbReference type="PROSITE" id="PS50977">
    <property type="entry name" value="HTH_TETR_2"/>
    <property type="match status" value="1"/>
</dbReference>
<gene>
    <name evidence="7" type="ORF">FC83_GL002943</name>
</gene>
<dbReference type="Gene3D" id="1.10.357.10">
    <property type="entry name" value="Tetracycline Repressor, domain 2"/>
    <property type="match status" value="1"/>
</dbReference>
<dbReference type="PRINTS" id="PR00400">
    <property type="entry name" value="TETREPRESSOR"/>
</dbReference>
<dbReference type="InterPro" id="IPR003012">
    <property type="entry name" value="Tet_transcr_reg_TetR"/>
</dbReference>
<evidence type="ECO:0000259" key="6">
    <source>
        <dbReference type="PROSITE" id="PS50977"/>
    </source>
</evidence>
<evidence type="ECO:0000313" key="7">
    <source>
        <dbReference type="EMBL" id="KRM33374.1"/>
    </source>
</evidence>
<dbReference type="SUPFAM" id="SSF48498">
    <property type="entry name" value="Tetracyclin repressor-like, C-terminal domain"/>
    <property type="match status" value="1"/>
</dbReference>
<dbReference type="Pfam" id="PF00440">
    <property type="entry name" value="TetR_N"/>
    <property type="match status" value="1"/>
</dbReference>
<feature type="DNA-binding region" description="H-T-H motif" evidence="5">
    <location>
        <begin position="33"/>
        <end position="52"/>
    </location>
</feature>
<organism evidence="7 8">
    <name type="scientific">Agrilactobacillus composti DSM 18527 = JCM 14202</name>
    <dbReference type="NCBI Taxonomy" id="1423734"/>
    <lineage>
        <taxon>Bacteria</taxon>
        <taxon>Bacillati</taxon>
        <taxon>Bacillota</taxon>
        <taxon>Bacilli</taxon>
        <taxon>Lactobacillales</taxon>
        <taxon>Lactobacillaceae</taxon>
        <taxon>Agrilactobacillus</taxon>
    </lineage>
</organism>
<reference evidence="7 8" key="1">
    <citation type="journal article" date="2015" name="Genome Announc.">
        <title>Expanding the biotechnology potential of lactobacilli through comparative genomics of 213 strains and associated genera.</title>
        <authorList>
            <person name="Sun Z."/>
            <person name="Harris H.M."/>
            <person name="McCann A."/>
            <person name="Guo C."/>
            <person name="Argimon S."/>
            <person name="Zhang W."/>
            <person name="Yang X."/>
            <person name="Jeffery I.B."/>
            <person name="Cooney J.C."/>
            <person name="Kagawa T.F."/>
            <person name="Liu W."/>
            <person name="Song Y."/>
            <person name="Salvetti E."/>
            <person name="Wrobel A."/>
            <person name="Rasinkangas P."/>
            <person name="Parkhill J."/>
            <person name="Rea M.C."/>
            <person name="O'Sullivan O."/>
            <person name="Ritari J."/>
            <person name="Douillard F.P."/>
            <person name="Paul Ross R."/>
            <person name="Yang R."/>
            <person name="Briner A.E."/>
            <person name="Felis G.E."/>
            <person name="de Vos W.M."/>
            <person name="Barrangou R."/>
            <person name="Klaenhammer T.R."/>
            <person name="Caufield P.W."/>
            <person name="Cui Y."/>
            <person name="Zhang H."/>
            <person name="O'Toole P.W."/>
        </authorList>
    </citation>
    <scope>NUCLEOTIDE SEQUENCE [LARGE SCALE GENOMIC DNA]</scope>
    <source>
        <strain evidence="7 8">DSM 18527</strain>
    </source>
</reference>
<proteinExistence type="predicted"/>
<dbReference type="GO" id="GO:0046677">
    <property type="term" value="P:response to antibiotic"/>
    <property type="evidence" value="ECO:0007669"/>
    <property type="project" value="InterPro"/>
</dbReference>
<keyword evidence="8" id="KW-1185">Reference proteome</keyword>
<dbReference type="PATRIC" id="fig|1423734.3.peg.2992"/>
<dbReference type="EMBL" id="AZGA01000054">
    <property type="protein sequence ID" value="KRM33374.1"/>
    <property type="molecule type" value="Genomic_DNA"/>
</dbReference>
<accession>X0PWM3</accession>
<evidence type="ECO:0000256" key="1">
    <source>
        <dbReference type="ARBA" id="ARBA00022491"/>
    </source>
</evidence>
<evidence type="ECO:0000313" key="8">
    <source>
        <dbReference type="Proteomes" id="UP000051236"/>
    </source>
</evidence>
<dbReference type="SUPFAM" id="SSF46689">
    <property type="entry name" value="Homeodomain-like"/>
    <property type="match status" value="1"/>
</dbReference>
<dbReference type="eggNOG" id="COG1309">
    <property type="taxonomic scope" value="Bacteria"/>
</dbReference>
<keyword evidence="3 5" id="KW-0238">DNA-binding</keyword>
<name>X0PWM3_9LACO</name>
<dbReference type="InterPro" id="IPR004111">
    <property type="entry name" value="Repressor_TetR_C"/>
</dbReference>
<keyword evidence="2" id="KW-0805">Transcription regulation</keyword>
<dbReference type="InterPro" id="IPR036271">
    <property type="entry name" value="Tet_transcr_reg_TetR-rel_C_sf"/>
</dbReference>
<dbReference type="RefSeq" id="WP_035456156.1">
    <property type="nucleotide sequence ID" value="NZ_AZGA01000054.1"/>
</dbReference>
<evidence type="ECO:0000256" key="2">
    <source>
        <dbReference type="ARBA" id="ARBA00023015"/>
    </source>
</evidence>
<feature type="domain" description="HTH tetR-type" evidence="6">
    <location>
        <begin position="10"/>
        <end position="70"/>
    </location>
</feature>
<dbReference type="GO" id="GO:0045892">
    <property type="term" value="P:negative regulation of DNA-templated transcription"/>
    <property type="evidence" value="ECO:0007669"/>
    <property type="project" value="InterPro"/>
</dbReference>
<keyword evidence="4" id="KW-0804">Transcription</keyword>
<dbReference type="InterPro" id="IPR009057">
    <property type="entry name" value="Homeodomain-like_sf"/>
</dbReference>
<dbReference type="InterPro" id="IPR001647">
    <property type="entry name" value="HTH_TetR"/>
</dbReference>
<dbReference type="GO" id="GO:0003677">
    <property type="term" value="F:DNA binding"/>
    <property type="evidence" value="ECO:0007669"/>
    <property type="project" value="UniProtKB-UniRule"/>
</dbReference>
<protein>
    <submittedName>
        <fullName evidence="7">Transcriptional regulator</fullName>
    </submittedName>
</protein>
<comment type="caution">
    <text evidence="7">The sequence shown here is derived from an EMBL/GenBank/DDBJ whole genome shotgun (WGS) entry which is preliminary data.</text>
</comment>